<evidence type="ECO:0000313" key="6">
    <source>
        <dbReference type="Proteomes" id="UP000668060"/>
    </source>
</evidence>
<evidence type="ECO:0000256" key="2">
    <source>
        <dbReference type="ARBA" id="ARBA00022679"/>
    </source>
</evidence>
<sequence length="263" mass="30833">MNFKDELISKYNEFKLSNCEVIYIYSDLRGFSQYMDQFSGKDNFLKTFIEPILERNITAIIPTFSYTTKGIFDTKKTKTSLGALNSWFINNSESERSEHPLFSYCSIGPKSKEIVNNIGKSAFGYDCIFERILKLNTKFLHIGRPLNYGNTMIHYIEQLCGATYRYNKKFNVDVYKNGQYIGNNYSAFLRIRNHKKNYYGFDFNRASKILESENIVKKCQISSKLTNLEFYDAEKTFNILVKEFYKNNMIFLKDGTKEPILDL</sequence>
<evidence type="ECO:0000256" key="1">
    <source>
        <dbReference type="ARBA" id="ARBA00006383"/>
    </source>
</evidence>
<dbReference type="PANTHER" id="PTHR11104">
    <property type="entry name" value="AMINOGLYCOSIDE N3-ACETYLTRANSFERASE"/>
    <property type="match status" value="1"/>
</dbReference>
<accession>A0A9D9BSB6</accession>
<evidence type="ECO:0000256" key="4">
    <source>
        <dbReference type="RuleBase" id="RU365031"/>
    </source>
</evidence>
<comment type="catalytic activity">
    <reaction evidence="4">
        <text>a 2-deoxystreptamine antibiotic + acetyl-CoA = an N(3)-acetyl-2-deoxystreptamine antibiotic + CoA + H(+)</text>
        <dbReference type="Rhea" id="RHEA:12665"/>
        <dbReference type="ChEBI" id="CHEBI:15378"/>
        <dbReference type="ChEBI" id="CHEBI:57287"/>
        <dbReference type="ChEBI" id="CHEBI:57288"/>
        <dbReference type="ChEBI" id="CHEBI:57921"/>
        <dbReference type="ChEBI" id="CHEBI:77452"/>
        <dbReference type="EC" id="2.3.1.81"/>
    </reaction>
</comment>
<protein>
    <recommendedName>
        <fullName evidence="4">Aminoglycoside N(3)-acetyltransferase</fullName>
        <ecNumber evidence="4">2.3.1.-</ecNumber>
    </recommendedName>
</protein>
<comment type="caution">
    <text evidence="5">The sequence shown here is derived from an EMBL/GenBank/DDBJ whole genome shotgun (WGS) entry which is preliminary data.</text>
</comment>
<dbReference type="InterPro" id="IPR003679">
    <property type="entry name" value="Amioglycoside_AcTrfase"/>
</dbReference>
<evidence type="ECO:0000313" key="5">
    <source>
        <dbReference type="EMBL" id="MBO6971855.1"/>
    </source>
</evidence>
<gene>
    <name evidence="5" type="ORF">JJ842_08015</name>
</gene>
<dbReference type="InterPro" id="IPR028345">
    <property type="entry name" value="Antibiotic_NAT-like"/>
</dbReference>
<evidence type="ECO:0000256" key="3">
    <source>
        <dbReference type="ARBA" id="ARBA00023315"/>
    </source>
</evidence>
<proteinExistence type="inferred from homology"/>
<keyword evidence="4" id="KW-0046">Antibiotic resistance</keyword>
<keyword evidence="3 4" id="KW-0012">Acyltransferase</keyword>
<name>A0A9D9BSB6_PROMR</name>
<organism evidence="5 6">
    <name type="scientific">Prochlorococcus marinus CUG1433</name>
    <dbReference type="NCBI Taxonomy" id="2774506"/>
    <lineage>
        <taxon>Bacteria</taxon>
        <taxon>Bacillati</taxon>
        <taxon>Cyanobacteriota</taxon>
        <taxon>Cyanophyceae</taxon>
        <taxon>Synechococcales</taxon>
        <taxon>Prochlorococcaceae</taxon>
        <taxon>Prochlorococcus</taxon>
    </lineage>
</organism>
<comment type="similarity">
    <text evidence="1 4">Belongs to the antibiotic N-acetyltransferase family.</text>
</comment>
<dbReference type="Pfam" id="PF02522">
    <property type="entry name" value="Antibiotic_NAT"/>
    <property type="match status" value="1"/>
</dbReference>
<dbReference type="SUPFAM" id="SSF110710">
    <property type="entry name" value="TTHA0583/YokD-like"/>
    <property type="match status" value="1"/>
</dbReference>
<dbReference type="EC" id="2.3.1.-" evidence="4"/>
<dbReference type="GO" id="GO:0046353">
    <property type="term" value="F:aminoglycoside 3-N-acetyltransferase activity"/>
    <property type="evidence" value="ECO:0007669"/>
    <property type="project" value="UniProtKB-EC"/>
</dbReference>
<dbReference type="GO" id="GO:0046677">
    <property type="term" value="P:response to antibiotic"/>
    <property type="evidence" value="ECO:0007669"/>
    <property type="project" value="UniProtKB-KW"/>
</dbReference>
<reference evidence="5" key="1">
    <citation type="journal article" date="2021" name="Front. Mar. Sci.">
        <title>Genomes of Diverse Isolates of Prochlorococcus High-Light-Adapted Clade II in the Western Pacific Ocean.</title>
        <authorList>
            <person name="Yan W."/>
            <person name="Feng X."/>
            <person name="Zhang W."/>
            <person name="Nawaz M.Z."/>
            <person name="Luo T."/>
            <person name="Zhang R."/>
            <person name="Jiao N."/>
        </authorList>
    </citation>
    <scope>NUCLEOTIDE SEQUENCE</scope>
    <source>
        <strain evidence="5">CUG1433</strain>
    </source>
</reference>
<dbReference type="Proteomes" id="UP000668060">
    <property type="component" value="Unassembled WGS sequence"/>
</dbReference>
<dbReference type="PANTHER" id="PTHR11104:SF0">
    <property type="entry name" value="SPBETA PROPHAGE-DERIVED AMINOGLYCOSIDE N(3')-ACETYLTRANSFERASE-LIKE PROTEIN YOKD"/>
    <property type="match status" value="1"/>
</dbReference>
<dbReference type="EMBL" id="JAEPLN010000001">
    <property type="protein sequence ID" value="MBO6971855.1"/>
    <property type="molecule type" value="Genomic_DNA"/>
</dbReference>
<dbReference type="AlphaFoldDB" id="A0A9D9BSB6"/>
<keyword evidence="2 4" id="KW-0808">Transferase</keyword>